<gene>
    <name evidence="1" type="ORF">DSM104443_02977</name>
</gene>
<evidence type="ECO:0000313" key="1">
    <source>
        <dbReference type="EMBL" id="QJR11894.1"/>
    </source>
</evidence>
<organism evidence="1 2">
    <name type="scientific">Usitatibacter rugosus</name>
    <dbReference type="NCBI Taxonomy" id="2732067"/>
    <lineage>
        <taxon>Bacteria</taxon>
        <taxon>Pseudomonadati</taxon>
        <taxon>Pseudomonadota</taxon>
        <taxon>Betaproteobacteria</taxon>
        <taxon>Nitrosomonadales</taxon>
        <taxon>Usitatibacteraceae</taxon>
        <taxon>Usitatibacter</taxon>
    </lineage>
</organism>
<protein>
    <recommendedName>
        <fullName evidence="3">DUF1697 domain-containing protein</fullName>
    </recommendedName>
</protein>
<dbReference type="Gene3D" id="3.30.70.1280">
    <property type="entry name" value="SP0830-like domains"/>
    <property type="match status" value="1"/>
</dbReference>
<reference evidence="1 2" key="1">
    <citation type="submission" date="2020-04" db="EMBL/GenBank/DDBJ databases">
        <title>Usitatibacter rugosus gen. nov., sp. nov. and Usitatibacter palustris sp. nov., novel members of Usitatibacteraceae fam. nov. within the order Nitrosomonadales isolated from soil.</title>
        <authorList>
            <person name="Huber K.J."/>
            <person name="Neumann-Schaal M."/>
            <person name="Geppert A."/>
            <person name="Luckner M."/>
            <person name="Wanner G."/>
            <person name="Overmann J."/>
        </authorList>
    </citation>
    <scope>NUCLEOTIDE SEQUENCE [LARGE SCALE GENOMIC DNA]</scope>
    <source>
        <strain evidence="1 2">0125_3</strain>
    </source>
</reference>
<keyword evidence="2" id="KW-1185">Reference proteome</keyword>
<dbReference type="PANTHER" id="PTHR36439">
    <property type="entry name" value="BLL4334 PROTEIN"/>
    <property type="match status" value="1"/>
</dbReference>
<dbReference type="RefSeq" id="WP_171093620.1">
    <property type="nucleotide sequence ID" value="NZ_CP053069.1"/>
</dbReference>
<dbReference type="Pfam" id="PF08002">
    <property type="entry name" value="DUF1697"/>
    <property type="match status" value="1"/>
</dbReference>
<evidence type="ECO:0008006" key="3">
    <source>
        <dbReference type="Google" id="ProtNLM"/>
    </source>
</evidence>
<evidence type="ECO:0000313" key="2">
    <source>
        <dbReference type="Proteomes" id="UP000501534"/>
    </source>
</evidence>
<dbReference type="EMBL" id="CP053069">
    <property type="protein sequence ID" value="QJR11894.1"/>
    <property type="molecule type" value="Genomic_DNA"/>
</dbReference>
<dbReference type="PIRSF" id="PIRSF008502">
    <property type="entry name" value="UCP008502"/>
    <property type="match status" value="1"/>
</dbReference>
<dbReference type="SUPFAM" id="SSF160379">
    <property type="entry name" value="SP0830-like"/>
    <property type="match status" value="1"/>
</dbReference>
<proteinExistence type="predicted"/>
<sequence>MTRHVAFLRAVNVGGRGVVKMSDLARRLTALGLTDVSTFIASGNVIFTAQGKPLELAQRIEADLLDWLGYPVAAMVRTWADLEALVASNPFKGVTRQPDAKLYVAFLWEPPKEKPKLPRVSERSGLRLFRVTGSEAFMVAERLADGKFGVPNLPLEKELGVPATTRNWNTILRLVNLKNLP</sequence>
<dbReference type="PANTHER" id="PTHR36439:SF1">
    <property type="entry name" value="DUF1697 DOMAIN-CONTAINING PROTEIN"/>
    <property type="match status" value="1"/>
</dbReference>
<name>A0A6M4GZE3_9PROT</name>
<accession>A0A6M4GZE3</accession>
<dbReference type="AlphaFoldDB" id="A0A6M4GZE3"/>
<dbReference type="InterPro" id="IPR012545">
    <property type="entry name" value="DUF1697"/>
</dbReference>
<dbReference type="KEGG" id="uru:DSM104443_02977"/>
<dbReference type="Proteomes" id="UP000501534">
    <property type="component" value="Chromosome"/>
</dbReference>